<comment type="caution">
    <text evidence="3">The sequence shown here is derived from an EMBL/GenBank/DDBJ whole genome shotgun (WGS) entry which is preliminary data.</text>
</comment>
<feature type="compositionally biased region" description="Low complexity" evidence="1">
    <location>
        <begin position="170"/>
        <end position="197"/>
    </location>
</feature>
<evidence type="ECO:0000313" key="3">
    <source>
        <dbReference type="EMBL" id="HIS78018.1"/>
    </source>
</evidence>
<keyword evidence="2" id="KW-0472">Membrane</keyword>
<accession>A0A9D1FR21</accession>
<protein>
    <submittedName>
        <fullName evidence="3">Uncharacterized protein</fullName>
    </submittedName>
</protein>
<feature type="transmembrane region" description="Helical" evidence="2">
    <location>
        <begin position="97"/>
        <end position="119"/>
    </location>
</feature>
<keyword evidence="2" id="KW-0812">Transmembrane</keyword>
<sequence length="208" mass="20334">METIKPAAAPGSGLIKAGGILLIIFSALGVLAGPLSIVGGSALSSPEMAAFLPAGQTSAMAESAIRAGAIMTATSVVSLIGGILAVRFCSKVQRRRLCMIVAIVLMVCQLASEAVLAFYGEFDLLSAAFRLVFPLLVFAGSVRGVPAVSIGSTSRTPAAAPALAVSGAPSAALTGSASSGESGASAESASPALPDASGTASADQPAEN</sequence>
<dbReference type="AlphaFoldDB" id="A0A9D1FR21"/>
<dbReference type="Proteomes" id="UP000824141">
    <property type="component" value="Unassembled WGS sequence"/>
</dbReference>
<evidence type="ECO:0000256" key="2">
    <source>
        <dbReference type="SAM" id="Phobius"/>
    </source>
</evidence>
<feature type="transmembrane region" description="Helical" evidence="2">
    <location>
        <begin position="20"/>
        <end position="43"/>
    </location>
</feature>
<organism evidence="3 4">
    <name type="scientific">Candidatus Caccousia stercoris</name>
    <dbReference type="NCBI Taxonomy" id="2840723"/>
    <lineage>
        <taxon>Bacteria</taxon>
        <taxon>Bacillati</taxon>
        <taxon>Bacillota</taxon>
        <taxon>Clostridia</taxon>
        <taxon>Eubacteriales</taxon>
        <taxon>Oscillospiraceae</taxon>
        <taxon>Oscillospiraceae incertae sedis</taxon>
        <taxon>Candidatus Caccousia</taxon>
    </lineage>
</organism>
<evidence type="ECO:0000313" key="4">
    <source>
        <dbReference type="Proteomes" id="UP000824141"/>
    </source>
</evidence>
<keyword evidence="2" id="KW-1133">Transmembrane helix</keyword>
<reference evidence="3" key="2">
    <citation type="journal article" date="2021" name="PeerJ">
        <title>Extensive microbial diversity within the chicken gut microbiome revealed by metagenomics and culture.</title>
        <authorList>
            <person name="Gilroy R."/>
            <person name="Ravi A."/>
            <person name="Getino M."/>
            <person name="Pursley I."/>
            <person name="Horton D.L."/>
            <person name="Alikhan N.F."/>
            <person name="Baker D."/>
            <person name="Gharbi K."/>
            <person name="Hall N."/>
            <person name="Watson M."/>
            <person name="Adriaenssens E.M."/>
            <person name="Foster-Nyarko E."/>
            <person name="Jarju S."/>
            <person name="Secka A."/>
            <person name="Antonio M."/>
            <person name="Oren A."/>
            <person name="Chaudhuri R.R."/>
            <person name="La Ragione R."/>
            <person name="Hildebrand F."/>
            <person name="Pallen M.J."/>
        </authorList>
    </citation>
    <scope>NUCLEOTIDE SEQUENCE</scope>
    <source>
        <strain evidence="3">6086</strain>
    </source>
</reference>
<feature type="transmembrane region" description="Helical" evidence="2">
    <location>
        <begin position="63"/>
        <end position="85"/>
    </location>
</feature>
<feature type="region of interest" description="Disordered" evidence="1">
    <location>
        <begin position="170"/>
        <end position="208"/>
    </location>
</feature>
<evidence type="ECO:0000256" key="1">
    <source>
        <dbReference type="SAM" id="MobiDB-lite"/>
    </source>
</evidence>
<gene>
    <name evidence="3" type="ORF">IAD03_01470</name>
</gene>
<reference evidence="3" key="1">
    <citation type="submission" date="2020-10" db="EMBL/GenBank/DDBJ databases">
        <authorList>
            <person name="Gilroy R."/>
        </authorList>
    </citation>
    <scope>NUCLEOTIDE SEQUENCE</scope>
    <source>
        <strain evidence="3">6086</strain>
    </source>
</reference>
<feature type="compositionally biased region" description="Polar residues" evidence="1">
    <location>
        <begin position="198"/>
        <end position="208"/>
    </location>
</feature>
<name>A0A9D1FR21_9FIRM</name>
<feature type="transmembrane region" description="Helical" evidence="2">
    <location>
        <begin position="125"/>
        <end position="145"/>
    </location>
</feature>
<dbReference type="EMBL" id="DVJM01000022">
    <property type="protein sequence ID" value="HIS78018.1"/>
    <property type="molecule type" value="Genomic_DNA"/>
</dbReference>
<proteinExistence type="predicted"/>